<evidence type="ECO:0000313" key="8">
    <source>
        <dbReference type="Proteomes" id="UP001233999"/>
    </source>
</evidence>
<feature type="compositionally biased region" description="Low complexity" evidence="4">
    <location>
        <begin position="222"/>
        <end position="237"/>
    </location>
</feature>
<dbReference type="PROSITE" id="PS50157">
    <property type="entry name" value="ZINC_FINGER_C2H2_2"/>
    <property type="match status" value="1"/>
</dbReference>
<organism evidence="7 8">
    <name type="scientific">Diploptera punctata</name>
    <name type="common">Pacific beetle cockroach</name>
    <dbReference type="NCBI Taxonomy" id="6984"/>
    <lineage>
        <taxon>Eukaryota</taxon>
        <taxon>Metazoa</taxon>
        <taxon>Ecdysozoa</taxon>
        <taxon>Arthropoda</taxon>
        <taxon>Hexapoda</taxon>
        <taxon>Insecta</taxon>
        <taxon>Pterygota</taxon>
        <taxon>Neoptera</taxon>
        <taxon>Polyneoptera</taxon>
        <taxon>Dictyoptera</taxon>
        <taxon>Blattodea</taxon>
        <taxon>Blaberoidea</taxon>
        <taxon>Blaberidae</taxon>
        <taxon>Diplopterinae</taxon>
        <taxon>Diploptera</taxon>
    </lineage>
</organism>
<feature type="compositionally biased region" description="Polar residues" evidence="4">
    <location>
        <begin position="238"/>
        <end position="267"/>
    </location>
</feature>
<evidence type="ECO:0000256" key="2">
    <source>
        <dbReference type="ARBA" id="ARBA00023242"/>
    </source>
</evidence>
<feature type="region of interest" description="Disordered" evidence="4">
    <location>
        <begin position="417"/>
        <end position="441"/>
    </location>
</feature>
<dbReference type="GO" id="GO:0003006">
    <property type="term" value="P:developmental process involved in reproduction"/>
    <property type="evidence" value="ECO:0007669"/>
    <property type="project" value="UniProtKB-ARBA"/>
</dbReference>
<dbReference type="InterPro" id="IPR013087">
    <property type="entry name" value="Znf_C2H2_type"/>
</dbReference>
<evidence type="ECO:0000259" key="5">
    <source>
        <dbReference type="PROSITE" id="PS50097"/>
    </source>
</evidence>
<dbReference type="InterPro" id="IPR000210">
    <property type="entry name" value="BTB/POZ_dom"/>
</dbReference>
<keyword evidence="3" id="KW-0862">Zinc</keyword>
<dbReference type="Pfam" id="PF00651">
    <property type="entry name" value="BTB"/>
    <property type="match status" value="1"/>
</dbReference>
<dbReference type="GO" id="GO:0048513">
    <property type="term" value="P:animal organ development"/>
    <property type="evidence" value="ECO:0007669"/>
    <property type="project" value="UniProtKB-ARBA"/>
</dbReference>
<reference evidence="7" key="1">
    <citation type="journal article" date="2023" name="IScience">
        <title>Live-bearing cockroach genome reveals convergent evolutionary mechanisms linked to viviparity in insects and beyond.</title>
        <authorList>
            <person name="Fouks B."/>
            <person name="Harrison M.C."/>
            <person name="Mikhailova A.A."/>
            <person name="Marchal E."/>
            <person name="English S."/>
            <person name="Carruthers M."/>
            <person name="Jennings E.C."/>
            <person name="Chiamaka E.L."/>
            <person name="Frigard R.A."/>
            <person name="Pippel M."/>
            <person name="Attardo G.M."/>
            <person name="Benoit J.B."/>
            <person name="Bornberg-Bauer E."/>
            <person name="Tobe S.S."/>
        </authorList>
    </citation>
    <scope>NUCLEOTIDE SEQUENCE</scope>
    <source>
        <strain evidence="7">Stay&amp;Tobe</strain>
    </source>
</reference>
<dbReference type="InterPro" id="IPR051095">
    <property type="entry name" value="Dros_DevTransReg"/>
</dbReference>
<dbReference type="Pfam" id="PF00096">
    <property type="entry name" value="zf-C2H2"/>
    <property type="match status" value="1"/>
</dbReference>
<protein>
    <recommendedName>
        <fullName evidence="9">BTB domain-containing protein</fullName>
    </recommendedName>
</protein>
<dbReference type="PROSITE" id="PS00028">
    <property type="entry name" value="ZINC_FINGER_C2H2_1"/>
    <property type="match status" value="1"/>
</dbReference>
<evidence type="ECO:0000256" key="1">
    <source>
        <dbReference type="ARBA" id="ARBA00004123"/>
    </source>
</evidence>
<feature type="domain" description="BTB" evidence="5">
    <location>
        <begin position="31"/>
        <end position="96"/>
    </location>
</feature>
<feature type="compositionally biased region" description="Basic and acidic residues" evidence="4">
    <location>
        <begin position="296"/>
        <end position="306"/>
    </location>
</feature>
<feature type="domain" description="C2H2-type" evidence="6">
    <location>
        <begin position="445"/>
        <end position="471"/>
    </location>
</feature>
<dbReference type="SMART" id="SM00355">
    <property type="entry name" value="ZnF_C2H2"/>
    <property type="match status" value="2"/>
</dbReference>
<dbReference type="PROSITE" id="PS50097">
    <property type="entry name" value="BTB"/>
    <property type="match status" value="1"/>
</dbReference>
<evidence type="ECO:0008006" key="9">
    <source>
        <dbReference type="Google" id="ProtNLM"/>
    </source>
</evidence>
<dbReference type="EMBL" id="JASPKZ010010652">
    <property type="protein sequence ID" value="KAJ9574194.1"/>
    <property type="molecule type" value="Genomic_DNA"/>
</dbReference>
<dbReference type="CDD" id="cd18315">
    <property type="entry name" value="BTB_POZ_BAB-like"/>
    <property type="match status" value="1"/>
</dbReference>
<dbReference type="GO" id="GO:0006357">
    <property type="term" value="P:regulation of transcription by RNA polymerase II"/>
    <property type="evidence" value="ECO:0007669"/>
    <property type="project" value="TreeGrafter"/>
</dbReference>
<dbReference type="InterPro" id="IPR011333">
    <property type="entry name" value="SKP1/BTB/POZ_sf"/>
</dbReference>
<dbReference type="SMART" id="SM00225">
    <property type="entry name" value="BTB"/>
    <property type="match status" value="1"/>
</dbReference>
<dbReference type="InterPro" id="IPR036236">
    <property type="entry name" value="Znf_C2H2_sf"/>
</dbReference>
<evidence type="ECO:0000256" key="4">
    <source>
        <dbReference type="SAM" id="MobiDB-lite"/>
    </source>
</evidence>
<dbReference type="AlphaFoldDB" id="A0AAD7Z5B8"/>
<dbReference type="SUPFAM" id="SSF57667">
    <property type="entry name" value="beta-beta-alpha zinc fingers"/>
    <property type="match status" value="1"/>
</dbReference>
<dbReference type="PANTHER" id="PTHR23110">
    <property type="entry name" value="BTB DOMAIN TRANSCRIPTION FACTOR"/>
    <property type="match status" value="1"/>
</dbReference>
<gene>
    <name evidence="7" type="ORF">L9F63_008450</name>
</gene>
<evidence type="ECO:0000259" key="6">
    <source>
        <dbReference type="PROSITE" id="PS50157"/>
    </source>
</evidence>
<dbReference type="Gene3D" id="3.30.710.10">
    <property type="entry name" value="Potassium Channel Kv1.1, Chain A"/>
    <property type="match status" value="1"/>
</dbReference>
<name>A0AAD7Z5B8_DIPPU</name>
<keyword evidence="3" id="KW-0479">Metal-binding</keyword>
<dbReference type="GO" id="GO:0048666">
    <property type="term" value="P:neuron development"/>
    <property type="evidence" value="ECO:0007669"/>
    <property type="project" value="UniProtKB-ARBA"/>
</dbReference>
<keyword evidence="8" id="KW-1185">Reference proteome</keyword>
<feature type="region of interest" description="Disordered" evidence="4">
    <location>
        <begin position="213"/>
        <end position="311"/>
    </location>
</feature>
<evidence type="ECO:0000313" key="7">
    <source>
        <dbReference type="EMBL" id="KAJ9574194.1"/>
    </source>
</evidence>
<proteinExistence type="predicted"/>
<accession>A0AAD7Z5B8</accession>
<evidence type="ECO:0000256" key="3">
    <source>
        <dbReference type="PROSITE-ProRule" id="PRU00042"/>
    </source>
</evidence>
<sequence length="683" mass="76051">MATDQFCLRWNNFQLNIASALDSLKTEEDLVDVTLSCEGKNVKAHKVILSACSPYFRGVFKENPCQHPIVILKDVSYDDVSALLSFMYQGEVYITQDRLASFLHTAELLQVRGLTGATNPFKDTSYVKNINNISAPNSFMKLVSLYFTIVPSLCILKNCSRASVYHQLGVCQEISIDEPEHDSSHTKVPVGISATTLHQPASVTHLPSYTSTAQYRSAPVEQSTSYQPSSSNQPQQPLFTLTGESSQQFQRTTETDTTNNQASSPQPSAAKRRKAFPRRVSVGGHLSADETTESQDSDKGRSRSGDEQIGCEVVSIGGVGPVKQEPEDESLFEVDATMEEESNPISFGNAEDDVVQIKSPSSDNTRQMDYYGNIDTVVPDDSQQNLKDESVGEGTPILGQHSMLLRSLSGVKQPMIVGDASPSRLSDGTTPTRPMEEGDDRLMSRPCPLCAKIISNKSNLQKHMKIVHSNQCCSNFKSLSSIEEIYITPTWSVNTLNRRSIKQRHSALSEQSAYDGMNQTVYNRSSATTSNSKNSLYQQRKHSWRSRRPVQCPNCQKTITMAYNLKSHLSTCLKRNGIRSKVDIKCESTLAIAVHSLLENHKIEKEALLLKHLEKPLELTIWEKIYIQKNKFRSMNFEIPDERDLISKFIKSTPDGNVIDGDSNENLVVIMSVENGRDPSLEN</sequence>
<comment type="caution">
    <text evidence="7">The sequence shown here is derived from an EMBL/GenBank/DDBJ whole genome shotgun (WGS) entry which is preliminary data.</text>
</comment>
<reference evidence="7" key="2">
    <citation type="submission" date="2023-05" db="EMBL/GenBank/DDBJ databases">
        <authorList>
            <person name="Fouks B."/>
        </authorList>
    </citation>
    <scope>NUCLEOTIDE SEQUENCE</scope>
    <source>
        <strain evidence="7">Stay&amp;Tobe</strain>
        <tissue evidence="7">Testes</tissue>
    </source>
</reference>
<dbReference type="PANTHER" id="PTHR23110:SF106">
    <property type="entry name" value="FI01104P"/>
    <property type="match status" value="1"/>
</dbReference>
<feature type="compositionally biased region" description="Polar residues" evidence="4">
    <location>
        <begin position="423"/>
        <end position="432"/>
    </location>
</feature>
<keyword evidence="2" id="KW-0539">Nucleus</keyword>
<dbReference type="SUPFAM" id="SSF54695">
    <property type="entry name" value="POZ domain"/>
    <property type="match status" value="1"/>
</dbReference>
<dbReference type="GO" id="GO:0005634">
    <property type="term" value="C:nucleus"/>
    <property type="evidence" value="ECO:0007669"/>
    <property type="project" value="UniProtKB-SubCell"/>
</dbReference>
<dbReference type="Proteomes" id="UP001233999">
    <property type="component" value="Unassembled WGS sequence"/>
</dbReference>
<comment type="subcellular location">
    <subcellularLocation>
        <location evidence="1">Nucleus</location>
    </subcellularLocation>
</comment>
<dbReference type="GO" id="GO:0008270">
    <property type="term" value="F:zinc ion binding"/>
    <property type="evidence" value="ECO:0007669"/>
    <property type="project" value="UniProtKB-KW"/>
</dbReference>
<keyword evidence="3" id="KW-0863">Zinc-finger</keyword>